<organism evidence="6 7">
    <name type="scientific">Peltaster fructicola</name>
    <dbReference type="NCBI Taxonomy" id="286661"/>
    <lineage>
        <taxon>Eukaryota</taxon>
        <taxon>Fungi</taxon>
        <taxon>Dikarya</taxon>
        <taxon>Ascomycota</taxon>
        <taxon>Pezizomycotina</taxon>
        <taxon>Dothideomycetes</taxon>
        <taxon>Dothideomycetes incertae sedis</taxon>
        <taxon>Peltaster</taxon>
    </lineage>
</organism>
<name>A0A6H0XTX7_9PEZI</name>
<evidence type="ECO:0000256" key="3">
    <source>
        <dbReference type="SAM" id="MobiDB-lite"/>
    </source>
</evidence>
<gene>
    <name evidence="6" type="ORF">AMS68_003586</name>
</gene>
<feature type="region of interest" description="Disordered" evidence="3">
    <location>
        <begin position="252"/>
        <end position="355"/>
    </location>
</feature>
<keyword evidence="2" id="KW-0159">Chromosome partition</keyword>
<keyword evidence="4" id="KW-1133">Transmembrane helix</keyword>
<dbReference type="Pfam" id="PF07557">
    <property type="entry name" value="Shugoshin_C"/>
    <property type="match status" value="1"/>
</dbReference>
<sequence>MARLNEAPAPSIAPSTRVPNGEDQPTAESFEAVKRSLMRQNRNLARSHSAQSLQIRTLSTQISSLLANNTALSEENIRLRKQLTEAHDDAMKRGMKNLKAAMNEHLRGIAALVDSFDANTDHALSPQVSPETRKSICLEGMQFRDRPSLREIMSETQMPTIQEMPALAEEEAPRLSSASGDSIDLGPPPVVRFDDEALDQPPEEPTRDIDDEPVKHSINVDTRRKRKESLGSGRRRSTLISPLLDLEKTPSSLKVGAKRKISDRDREDVADDRDDVFQFSRKSSTEEKNCEVLSIGAQPATQTTIRRPARKVLGEKSTNFSPKKVRVSEEKGDKAESKPSRDASRRSSRQSKGSIIPILQDVGSLSLPVDDPPALAVVEVDLLPKTPAASQILSPVSSEPACRGVGKADTPPPGDISISSSTTSLEGARPSRRARAAVNYAEPSLVAKMRRPGKEMLDALSGLQDPRNVMSTSRRASEDVMVKSLFKSELSTDSRAQNTRSPLIRKPDEATEEEVDLSPVDTQPSLSLAALMAGTKSLADTKSAPEELGIFDFEDTSPPESPEQMEIKIPDGIFPKRQVVGTSVTTAATTVVSTTSVVVTMTRRRSPQAVQLHPLLPLPLHKSQPPQLLRPLQRHRRPHKPHKPLLPPPLLPLQPLKRQQPPPHPQRRQHKPLPPLASTVSGSASNLVVVGSSTIDRSTLTGATTITSALLALETEAVTSVSTWTSDGQTYSSTYTTSRVVSSTTGYATATIDPVLSSDNSGSGSSLSPHSSAIIGGVVGGVGGAILLGGLAFVAWRLWGKKRGTKLPQDDYYGNETLAKDDNTDGTERYRTGGQGANPPMSVNTASNF</sequence>
<feature type="region of interest" description="Disordered" evidence="3">
    <location>
        <begin position="394"/>
        <end position="436"/>
    </location>
</feature>
<evidence type="ECO:0000313" key="7">
    <source>
        <dbReference type="Proteomes" id="UP000503462"/>
    </source>
</evidence>
<dbReference type="OrthoDB" id="5394106at2759"/>
<keyword evidence="4" id="KW-0472">Membrane</keyword>
<feature type="compositionally biased region" description="Polar residues" evidence="3">
    <location>
        <begin position="489"/>
        <end position="501"/>
    </location>
</feature>
<feature type="compositionally biased region" description="Basic and acidic residues" evidence="3">
    <location>
        <begin position="204"/>
        <end position="215"/>
    </location>
</feature>
<feature type="domain" description="Shugoshin C-terminal" evidence="5">
    <location>
        <begin position="428"/>
        <end position="451"/>
    </location>
</feature>
<dbReference type="AlphaFoldDB" id="A0A6H0XTX7"/>
<evidence type="ECO:0000259" key="5">
    <source>
        <dbReference type="Pfam" id="PF07557"/>
    </source>
</evidence>
<evidence type="ECO:0000256" key="1">
    <source>
        <dbReference type="ARBA" id="ARBA00010845"/>
    </source>
</evidence>
<dbReference type="GO" id="GO:0005634">
    <property type="term" value="C:nucleus"/>
    <property type="evidence" value="ECO:0007669"/>
    <property type="project" value="InterPro"/>
</dbReference>
<accession>A0A6H0XTX7</accession>
<dbReference type="GO" id="GO:0045132">
    <property type="term" value="P:meiotic chromosome segregation"/>
    <property type="evidence" value="ECO:0007669"/>
    <property type="project" value="InterPro"/>
</dbReference>
<dbReference type="InterPro" id="IPR011515">
    <property type="entry name" value="Shugoshin_C"/>
</dbReference>
<dbReference type="EMBL" id="CP051140">
    <property type="protein sequence ID" value="QIW98068.1"/>
    <property type="molecule type" value="Genomic_DNA"/>
</dbReference>
<dbReference type="Proteomes" id="UP000503462">
    <property type="component" value="Chromosome 2"/>
</dbReference>
<protein>
    <recommendedName>
        <fullName evidence="5">Shugoshin C-terminal domain-containing protein</fullName>
    </recommendedName>
</protein>
<feature type="transmembrane region" description="Helical" evidence="4">
    <location>
        <begin position="773"/>
        <end position="796"/>
    </location>
</feature>
<feature type="region of interest" description="Disordered" evidence="3">
    <location>
        <begin position="169"/>
        <end position="236"/>
    </location>
</feature>
<feature type="compositionally biased region" description="Basic and acidic residues" evidence="3">
    <location>
        <begin position="818"/>
        <end position="831"/>
    </location>
</feature>
<evidence type="ECO:0000256" key="4">
    <source>
        <dbReference type="SAM" id="Phobius"/>
    </source>
</evidence>
<feature type="region of interest" description="Disordered" evidence="3">
    <location>
        <begin position="810"/>
        <end position="849"/>
    </location>
</feature>
<comment type="similarity">
    <text evidence="1">Belongs to the shugoshin family.</text>
</comment>
<dbReference type="GO" id="GO:0000775">
    <property type="term" value="C:chromosome, centromeric region"/>
    <property type="evidence" value="ECO:0007669"/>
    <property type="project" value="InterPro"/>
</dbReference>
<evidence type="ECO:0000313" key="6">
    <source>
        <dbReference type="EMBL" id="QIW98068.1"/>
    </source>
</evidence>
<feature type="compositionally biased region" description="Basic and acidic residues" evidence="3">
    <location>
        <begin position="326"/>
        <end position="345"/>
    </location>
</feature>
<feature type="region of interest" description="Disordered" evidence="3">
    <location>
        <begin position="635"/>
        <end position="680"/>
    </location>
</feature>
<feature type="region of interest" description="Disordered" evidence="3">
    <location>
        <begin position="489"/>
        <end position="520"/>
    </location>
</feature>
<feature type="region of interest" description="Disordered" evidence="3">
    <location>
        <begin position="1"/>
        <end position="28"/>
    </location>
</feature>
<keyword evidence="7" id="KW-1185">Reference proteome</keyword>
<proteinExistence type="inferred from homology"/>
<feature type="compositionally biased region" description="Basic residues" evidence="3">
    <location>
        <begin position="223"/>
        <end position="236"/>
    </location>
</feature>
<keyword evidence="4" id="KW-0812">Transmembrane</keyword>
<reference evidence="6 7" key="1">
    <citation type="journal article" date="2016" name="Sci. Rep.">
        <title>Peltaster fructicola genome reveals evolution from an invasive phytopathogen to an ectophytic parasite.</title>
        <authorList>
            <person name="Xu C."/>
            <person name="Chen H."/>
            <person name="Gleason M.L."/>
            <person name="Xu J.R."/>
            <person name="Liu H."/>
            <person name="Zhang R."/>
            <person name="Sun G."/>
        </authorList>
    </citation>
    <scope>NUCLEOTIDE SEQUENCE [LARGE SCALE GENOMIC DNA]</scope>
    <source>
        <strain evidence="6 7">LNHT1506</strain>
    </source>
</reference>
<evidence type="ECO:0000256" key="2">
    <source>
        <dbReference type="ARBA" id="ARBA00022829"/>
    </source>
</evidence>